<feature type="chain" id="PRO_5022728589" evidence="2">
    <location>
        <begin position="19"/>
        <end position="191"/>
    </location>
</feature>
<evidence type="ECO:0000313" key="4">
    <source>
        <dbReference type="Proteomes" id="UP000324973"/>
    </source>
</evidence>
<feature type="compositionally biased region" description="Polar residues" evidence="1">
    <location>
        <begin position="148"/>
        <end position="160"/>
    </location>
</feature>
<dbReference type="RefSeq" id="WP_149103097.1">
    <property type="nucleotide sequence ID" value="NZ_VTFT01000001.1"/>
</dbReference>
<evidence type="ECO:0000313" key="3">
    <source>
        <dbReference type="EMBL" id="TYT26546.1"/>
    </source>
</evidence>
<dbReference type="AlphaFoldDB" id="A0A5D4XPG2"/>
<evidence type="ECO:0000256" key="1">
    <source>
        <dbReference type="SAM" id="MobiDB-lite"/>
    </source>
</evidence>
<evidence type="ECO:0000256" key="2">
    <source>
        <dbReference type="SAM" id="SignalP"/>
    </source>
</evidence>
<name>A0A5D4XPG2_9GAMM</name>
<dbReference type="EMBL" id="VTFT01000001">
    <property type="protein sequence ID" value="TYT26546.1"/>
    <property type="molecule type" value="Genomic_DNA"/>
</dbReference>
<protein>
    <submittedName>
        <fullName evidence="3">Uncharacterized protein</fullName>
    </submittedName>
</protein>
<sequence length="191" mass="18892">MNKFPILLAALTMLGAVAGIVPEASAERVRGRVVAHGGDGGRIAATRAAGTDGHGAYARGRLVASGDAGVTALRRGIAGDGDGNVAGRSARYVHGAHGGEAARRGSFHRNADGSAGHQGSAYVHGRNGGSAHTSGSIARDADGHVDGSRSTQATGANGNRYDATTTISDGVVVRTATCSNAAGDAIACRGH</sequence>
<accession>A0A5D4XPG2</accession>
<dbReference type="Proteomes" id="UP000324973">
    <property type="component" value="Unassembled WGS sequence"/>
</dbReference>
<keyword evidence="2" id="KW-0732">Signal</keyword>
<keyword evidence="4" id="KW-1185">Reference proteome</keyword>
<feature type="signal peptide" evidence="2">
    <location>
        <begin position="1"/>
        <end position="18"/>
    </location>
</feature>
<comment type="caution">
    <text evidence="3">The sequence shown here is derived from an EMBL/GenBank/DDBJ whole genome shotgun (WGS) entry which is preliminary data.</text>
</comment>
<dbReference type="OrthoDB" id="5985800at2"/>
<organism evidence="3 4">
    <name type="scientific">Luteimonas viscosa</name>
    <dbReference type="NCBI Taxonomy" id="1132694"/>
    <lineage>
        <taxon>Bacteria</taxon>
        <taxon>Pseudomonadati</taxon>
        <taxon>Pseudomonadota</taxon>
        <taxon>Gammaproteobacteria</taxon>
        <taxon>Lysobacterales</taxon>
        <taxon>Lysobacteraceae</taxon>
        <taxon>Luteimonas</taxon>
    </lineage>
</organism>
<gene>
    <name evidence="3" type="ORF">FZO89_09900</name>
</gene>
<proteinExistence type="predicted"/>
<feature type="region of interest" description="Disordered" evidence="1">
    <location>
        <begin position="108"/>
        <end position="160"/>
    </location>
</feature>
<reference evidence="3 4" key="1">
    <citation type="submission" date="2019-08" db="EMBL/GenBank/DDBJ databases">
        <title>Luteimonas viscosus sp. nov., isolated from soil of a sunflower field.</title>
        <authorList>
            <person name="Jianli Z."/>
            <person name="Ying Z."/>
        </authorList>
    </citation>
    <scope>NUCLEOTIDE SEQUENCE [LARGE SCALE GENOMIC DNA]</scope>
    <source>
        <strain evidence="3 4">XBU10</strain>
    </source>
</reference>